<dbReference type="AlphaFoldDB" id="A0A1V1I314"/>
<dbReference type="RefSeq" id="WP_180702154.1">
    <property type="nucleotide sequence ID" value="NZ_CAJUCR010000007.1"/>
</dbReference>
<protein>
    <submittedName>
        <fullName evidence="1">Uncharacterized protein</fullName>
    </submittedName>
</protein>
<reference evidence="1 2" key="1">
    <citation type="submission" date="2014-04" db="EMBL/GenBank/DDBJ databases">
        <authorList>
            <person name="Hornung B.V."/>
        </authorList>
    </citation>
    <scope>NUCLEOTIDE SEQUENCE [LARGE SCALE GENOMIC DNA]</scope>
    <source>
        <strain evidence="1 2">CRIB</strain>
    </source>
</reference>
<evidence type="ECO:0000313" key="1">
    <source>
        <dbReference type="EMBL" id="CED94652.1"/>
    </source>
</evidence>
<dbReference type="KEGG" id="ril:CRIB_2048"/>
<gene>
    <name evidence="1" type="ORF">CRIB_2048</name>
</gene>
<sequence length="114" mass="13121">MINARIDQDSKTVYVNVSGYITTEEANSFLSRHKQMTKGLRKSQYKLVVTPSMFECENDNDIKSVCIALYKGGYRQIYMVDPRGYIMNTVSLSSLEQKMFTKVVKFVKSLDDIK</sequence>
<accession>A0A1V1I314</accession>
<proteinExistence type="predicted"/>
<organism evidence="1 2">
    <name type="scientific">Romboutsia ilealis</name>
    <dbReference type="NCBI Taxonomy" id="1115758"/>
    <lineage>
        <taxon>Bacteria</taxon>
        <taxon>Bacillati</taxon>
        <taxon>Bacillota</taxon>
        <taxon>Clostridia</taxon>
        <taxon>Peptostreptococcales</taxon>
        <taxon>Peptostreptococcaceae</taxon>
        <taxon>Romboutsia</taxon>
    </lineage>
</organism>
<dbReference type="EMBL" id="LN555523">
    <property type="protein sequence ID" value="CED94652.1"/>
    <property type="molecule type" value="Genomic_DNA"/>
</dbReference>
<dbReference type="GeneID" id="82206072"/>
<keyword evidence="2" id="KW-1185">Reference proteome</keyword>
<name>A0A1V1I314_9FIRM</name>
<dbReference type="Proteomes" id="UP000245622">
    <property type="component" value="Chromosome 1"/>
</dbReference>
<evidence type="ECO:0000313" key="2">
    <source>
        <dbReference type="Proteomes" id="UP000245622"/>
    </source>
</evidence>